<accession>A0A8S9LXS2</accession>
<proteinExistence type="predicted"/>
<keyword evidence="1" id="KW-0732">Signal</keyword>
<reference evidence="2" key="1">
    <citation type="submission" date="2019-12" db="EMBL/GenBank/DDBJ databases">
        <title>Genome sequencing and annotation of Brassica cretica.</title>
        <authorList>
            <person name="Studholme D.J."/>
            <person name="Sarris P.F."/>
        </authorList>
    </citation>
    <scope>NUCLEOTIDE SEQUENCE</scope>
    <source>
        <strain evidence="2">PFS-102/07</strain>
        <tissue evidence="2">Leaf</tissue>
    </source>
</reference>
<evidence type="ECO:0008006" key="3">
    <source>
        <dbReference type="Google" id="ProtNLM"/>
    </source>
</evidence>
<feature type="chain" id="PRO_5035868352" description="Bifunctional inhibitor/plant lipid transfer protein/seed storage helical domain-containing protein" evidence="1">
    <location>
        <begin position="27"/>
        <end position="131"/>
    </location>
</feature>
<comment type="caution">
    <text evidence="2">The sequence shown here is derived from an EMBL/GenBank/DDBJ whole genome shotgun (WGS) entry which is preliminary data.</text>
</comment>
<organism evidence="2">
    <name type="scientific">Brassica cretica</name>
    <name type="common">Mustard</name>
    <dbReference type="NCBI Taxonomy" id="69181"/>
    <lineage>
        <taxon>Eukaryota</taxon>
        <taxon>Viridiplantae</taxon>
        <taxon>Streptophyta</taxon>
        <taxon>Embryophyta</taxon>
        <taxon>Tracheophyta</taxon>
        <taxon>Spermatophyta</taxon>
        <taxon>Magnoliopsida</taxon>
        <taxon>eudicotyledons</taxon>
        <taxon>Gunneridae</taxon>
        <taxon>Pentapetalae</taxon>
        <taxon>rosids</taxon>
        <taxon>malvids</taxon>
        <taxon>Brassicales</taxon>
        <taxon>Brassicaceae</taxon>
        <taxon>Brassiceae</taxon>
        <taxon>Brassica</taxon>
    </lineage>
</organism>
<name>A0A8S9LXS2_BRACR</name>
<evidence type="ECO:0000256" key="1">
    <source>
        <dbReference type="SAM" id="SignalP"/>
    </source>
</evidence>
<sequence length="131" mass="14292">MRKTEVLTVMILMVLVESGLVKEATAHPCGRTFLSALIELVPCTLSVVPFSTLSPNEPCCTAIKTLGAPPSAVAPPRTLVSCFLISRRPVFLSSVAAATTISTEDLKWHELRFFLSSFLPLLCFICLSYFI</sequence>
<dbReference type="AlphaFoldDB" id="A0A8S9LXS2"/>
<evidence type="ECO:0000313" key="2">
    <source>
        <dbReference type="EMBL" id="KAF2609873.1"/>
    </source>
</evidence>
<dbReference type="EMBL" id="QGKY02000089">
    <property type="protein sequence ID" value="KAF2609873.1"/>
    <property type="molecule type" value="Genomic_DNA"/>
</dbReference>
<feature type="signal peptide" evidence="1">
    <location>
        <begin position="1"/>
        <end position="26"/>
    </location>
</feature>
<protein>
    <recommendedName>
        <fullName evidence="3">Bifunctional inhibitor/plant lipid transfer protein/seed storage helical domain-containing protein</fullName>
    </recommendedName>
</protein>
<gene>
    <name evidence="2" type="ORF">F2Q70_00009714</name>
</gene>